<dbReference type="PROSITE" id="PS50850">
    <property type="entry name" value="MFS"/>
    <property type="match status" value="1"/>
</dbReference>
<feature type="transmembrane region" description="Helical" evidence="5">
    <location>
        <begin position="485"/>
        <end position="510"/>
    </location>
</feature>
<dbReference type="PANTHER" id="PTHR23501">
    <property type="entry name" value="MAJOR FACILITATOR SUPERFAMILY"/>
    <property type="match status" value="1"/>
</dbReference>
<dbReference type="EMBL" id="PXYL01000003">
    <property type="protein sequence ID" value="PSJ62286.1"/>
    <property type="molecule type" value="Genomic_DNA"/>
</dbReference>
<feature type="transmembrane region" description="Helical" evidence="5">
    <location>
        <begin position="229"/>
        <end position="249"/>
    </location>
</feature>
<dbReference type="GO" id="GO:0022857">
    <property type="term" value="F:transmembrane transporter activity"/>
    <property type="evidence" value="ECO:0007669"/>
    <property type="project" value="InterPro"/>
</dbReference>
<evidence type="ECO:0000256" key="2">
    <source>
        <dbReference type="ARBA" id="ARBA00022692"/>
    </source>
</evidence>
<gene>
    <name evidence="7" type="ORF">C7I85_08235</name>
</gene>
<name>A0A2P7SIG3_9HYPH</name>
<feature type="transmembrane region" description="Helical" evidence="5">
    <location>
        <begin position="261"/>
        <end position="280"/>
    </location>
</feature>
<organism evidence="7 8">
    <name type="scientific">Pseudaminobacter soli</name>
    <name type="common">ex Li et al. 2025</name>
    <dbReference type="NCBI Taxonomy" id="1295366"/>
    <lineage>
        <taxon>Bacteria</taxon>
        <taxon>Pseudomonadati</taxon>
        <taxon>Pseudomonadota</taxon>
        <taxon>Alphaproteobacteria</taxon>
        <taxon>Hyphomicrobiales</taxon>
        <taxon>Phyllobacteriaceae</taxon>
        <taxon>Pseudaminobacter</taxon>
    </lineage>
</organism>
<feature type="transmembrane region" description="Helical" evidence="5">
    <location>
        <begin position="133"/>
        <end position="153"/>
    </location>
</feature>
<proteinExistence type="predicted"/>
<feature type="transmembrane region" description="Helical" evidence="5">
    <location>
        <begin position="330"/>
        <end position="347"/>
    </location>
</feature>
<feature type="transmembrane region" description="Helical" evidence="5">
    <location>
        <begin position="165"/>
        <end position="187"/>
    </location>
</feature>
<keyword evidence="3 5" id="KW-1133">Transmembrane helix</keyword>
<dbReference type="SUPFAM" id="SSF103473">
    <property type="entry name" value="MFS general substrate transporter"/>
    <property type="match status" value="2"/>
</dbReference>
<evidence type="ECO:0000256" key="5">
    <source>
        <dbReference type="SAM" id="Phobius"/>
    </source>
</evidence>
<keyword evidence="2 5" id="KW-0812">Transmembrane</keyword>
<comment type="caution">
    <text evidence="7">The sequence shown here is derived from an EMBL/GenBank/DDBJ whole genome shotgun (WGS) entry which is preliminary data.</text>
</comment>
<sequence>MPPLRAAAYIAASFLLAMTQGLGMNMLSANIPQIQGSLGATNMEATWLVAAYMAPNVSMSLALIRIRTQYGLRNFAELSILGFVLVCVMHFFVSDLNSAIIVRFFSGVAASPMSSLAFLYMLEPFAPAKKLNFGLCLSLTNTAIGAPLARLVSPGLLDIGPWHGLFTFELSFALMAFGAIYLLPLTPQPRAKVITKVDIVSYLFIAFGFGSAAVVLVMGRLYWWTEAPWLGMLLAFSIVCLTIAAVIELNRQTPLIDIRWLASPEIVHFTAALLTFRLVLAEQSSVSTGFFQALGLQNQQMAMLYWIIIGSSVVAGFACALVLKPGREPTIHAVALTLLMVGAYMDSHSTNLTRPAEMYLSQAMIAMAGALFLPTAMAAGLMNALKKGPNYILSFIIVFLTTQSIGGLLGSAIFTSFVTLREKYHSNILVEHINLGDPMVAQRVAQLTGAYGKVLTDKTLLNAEGLALLNQQATREANVLAYNDAFLMISIISFIALVALLIHMAAIHLAPAAAGSAQESPQAA</sequence>
<dbReference type="Proteomes" id="UP000240653">
    <property type="component" value="Unassembled WGS sequence"/>
</dbReference>
<dbReference type="Pfam" id="PF07690">
    <property type="entry name" value="MFS_1"/>
    <property type="match status" value="1"/>
</dbReference>
<dbReference type="RefSeq" id="WP_106723471.1">
    <property type="nucleotide sequence ID" value="NZ_PXYL01000003.1"/>
</dbReference>
<feature type="domain" description="Major facilitator superfamily (MFS) profile" evidence="6">
    <location>
        <begin position="9"/>
        <end position="508"/>
    </location>
</feature>
<feature type="transmembrane region" description="Helical" evidence="5">
    <location>
        <begin position="303"/>
        <end position="323"/>
    </location>
</feature>
<dbReference type="PANTHER" id="PTHR23501:SF51">
    <property type="entry name" value="MULTIDRUG RESISTANCE PROTEIN B"/>
    <property type="match status" value="1"/>
</dbReference>
<feature type="transmembrane region" description="Helical" evidence="5">
    <location>
        <begin position="391"/>
        <end position="414"/>
    </location>
</feature>
<keyword evidence="8" id="KW-1185">Reference proteome</keyword>
<feature type="transmembrane region" description="Helical" evidence="5">
    <location>
        <begin position="99"/>
        <end position="121"/>
    </location>
</feature>
<evidence type="ECO:0000256" key="4">
    <source>
        <dbReference type="ARBA" id="ARBA00023136"/>
    </source>
</evidence>
<dbReference type="OrthoDB" id="5314453at2"/>
<feature type="transmembrane region" description="Helical" evidence="5">
    <location>
        <begin position="45"/>
        <end position="63"/>
    </location>
</feature>
<comment type="subcellular location">
    <subcellularLocation>
        <location evidence="1">Membrane</location>
        <topology evidence="1">Multi-pass membrane protein</topology>
    </subcellularLocation>
</comment>
<feature type="transmembrane region" description="Helical" evidence="5">
    <location>
        <begin position="75"/>
        <end position="93"/>
    </location>
</feature>
<reference evidence="7 8" key="1">
    <citation type="submission" date="2018-03" db="EMBL/GenBank/DDBJ databases">
        <title>The draft genome of Mesorhizobium soli JCM 19897.</title>
        <authorList>
            <person name="Li L."/>
            <person name="Liu L."/>
            <person name="Liang L."/>
            <person name="Wang T."/>
            <person name="Zhang X."/>
        </authorList>
    </citation>
    <scope>NUCLEOTIDE SEQUENCE [LARGE SCALE GENOMIC DNA]</scope>
    <source>
        <strain evidence="7 8">JCM 19897</strain>
    </source>
</reference>
<dbReference type="InterPro" id="IPR036259">
    <property type="entry name" value="MFS_trans_sf"/>
</dbReference>
<dbReference type="InterPro" id="IPR011701">
    <property type="entry name" value="MFS"/>
</dbReference>
<evidence type="ECO:0000313" key="8">
    <source>
        <dbReference type="Proteomes" id="UP000240653"/>
    </source>
</evidence>
<evidence type="ECO:0000256" key="1">
    <source>
        <dbReference type="ARBA" id="ARBA00004141"/>
    </source>
</evidence>
<evidence type="ECO:0000313" key="7">
    <source>
        <dbReference type="EMBL" id="PSJ62286.1"/>
    </source>
</evidence>
<keyword evidence="4 5" id="KW-0472">Membrane</keyword>
<evidence type="ECO:0000259" key="6">
    <source>
        <dbReference type="PROSITE" id="PS50850"/>
    </source>
</evidence>
<evidence type="ECO:0000256" key="3">
    <source>
        <dbReference type="ARBA" id="ARBA00022989"/>
    </source>
</evidence>
<feature type="transmembrane region" description="Helical" evidence="5">
    <location>
        <begin position="199"/>
        <end position="223"/>
    </location>
</feature>
<accession>A0A2P7SIG3</accession>
<dbReference type="GO" id="GO:0005886">
    <property type="term" value="C:plasma membrane"/>
    <property type="evidence" value="ECO:0007669"/>
    <property type="project" value="TreeGrafter"/>
</dbReference>
<dbReference type="AlphaFoldDB" id="A0A2P7SIG3"/>
<dbReference type="Gene3D" id="1.20.1250.20">
    <property type="entry name" value="MFS general substrate transporter like domains"/>
    <property type="match status" value="1"/>
</dbReference>
<protein>
    <submittedName>
        <fullName evidence="7">MFS transporter</fullName>
    </submittedName>
</protein>
<dbReference type="InterPro" id="IPR020846">
    <property type="entry name" value="MFS_dom"/>
</dbReference>
<feature type="transmembrane region" description="Helical" evidence="5">
    <location>
        <begin position="359"/>
        <end position="379"/>
    </location>
</feature>